<proteinExistence type="predicted"/>
<dbReference type="AlphaFoldDB" id="A0A512ASG3"/>
<sequence>MKKGDIVLIPFPFTDLSGQKNRPALVLITTVTDVTVAFITSQLSWQTEYDLKLEPSHDNGLKKTSLVRLNKLATLDVELVIGRLGNLSVAEISVLNKSLIQLFQLNK</sequence>
<dbReference type="GO" id="GO:0003677">
    <property type="term" value="F:DNA binding"/>
    <property type="evidence" value="ECO:0007669"/>
    <property type="project" value="InterPro"/>
</dbReference>
<dbReference type="Proteomes" id="UP000321532">
    <property type="component" value="Unassembled WGS sequence"/>
</dbReference>
<protein>
    <recommendedName>
        <fullName evidence="3">mRNA interferase PemK</fullName>
    </recommendedName>
</protein>
<organism evidence="1 2">
    <name type="scientific">Adhaeribacter aerolatus</name>
    <dbReference type="NCBI Taxonomy" id="670289"/>
    <lineage>
        <taxon>Bacteria</taxon>
        <taxon>Pseudomonadati</taxon>
        <taxon>Bacteroidota</taxon>
        <taxon>Cytophagia</taxon>
        <taxon>Cytophagales</taxon>
        <taxon>Hymenobacteraceae</taxon>
        <taxon>Adhaeribacter</taxon>
    </lineage>
</organism>
<dbReference type="RefSeq" id="WP_146894666.1">
    <property type="nucleotide sequence ID" value="NZ_BJYS01000001.1"/>
</dbReference>
<evidence type="ECO:0000313" key="1">
    <source>
        <dbReference type="EMBL" id="GEO02641.1"/>
    </source>
</evidence>
<dbReference type="InterPro" id="IPR011067">
    <property type="entry name" value="Plasmid_toxin/cell-grow_inhib"/>
</dbReference>
<gene>
    <name evidence="1" type="ORF">AAE02nite_03050</name>
</gene>
<name>A0A512ASG3_9BACT</name>
<evidence type="ECO:0008006" key="3">
    <source>
        <dbReference type="Google" id="ProtNLM"/>
    </source>
</evidence>
<dbReference type="InterPro" id="IPR003477">
    <property type="entry name" value="PemK-like"/>
</dbReference>
<evidence type="ECO:0000313" key="2">
    <source>
        <dbReference type="Proteomes" id="UP000321532"/>
    </source>
</evidence>
<dbReference type="Pfam" id="PF02452">
    <property type="entry name" value="PemK_toxin"/>
    <property type="match status" value="1"/>
</dbReference>
<comment type="caution">
    <text evidence="1">The sequence shown here is derived from an EMBL/GenBank/DDBJ whole genome shotgun (WGS) entry which is preliminary data.</text>
</comment>
<accession>A0A512ASG3</accession>
<dbReference type="OrthoDB" id="129822at2"/>
<dbReference type="Gene3D" id="2.30.30.110">
    <property type="match status" value="1"/>
</dbReference>
<reference evidence="1 2" key="1">
    <citation type="submission" date="2019-07" db="EMBL/GenBank/DDBJ databases">
        <title>Whole genome shotgun sequence of Adhaeribacter aerolatus NBRC 106133.</title>
        <authorList>
            <person name="Hosoyama A."/>
            <person name="Uohara A."/>
            <person name="Ohji S."/>
            <person name="Ichikawa N."/>
        </authorList>
    </citation>
    <scope>NUCLEOTIDE SEQUENCE [LARGE SCALE GENOMIC DNA]</scope>
    <source>
        <strain evidence="1 2">NBRC 106133</strain>
    </source>
</reference>
<dbReference type="SUPFAM" id="SSF50118">
    <property type="entry name" value="Cell growth inhibitor/plasmid maintenance toxic component"/>
    <property type="match status" value="1"/>
</dbReference>
<dbReference type="EMBL" id="BJYS01000001">
    <property type="protein sequence ID" value="GEO02641.1"/>
    <property type="molecule type" value="Genomic_DNA"/>
</dbReference>
<keyword evidence="2" id="KW-1185">Reference proteome</keyword>